<evidence type="ECO:0000313" key="1">
    <source>
        <dbReference type="EMBL" id="PJJ41688.1"/>
    </source>
</evidence>
<evidence type="ECO:0000313" key="2">
    <source>
        <dbReference type="Proteomes" id="UP000231134"/>
    </source>
</evidence>
<reference evidence="1 2" key="1">
    <citation type="submission" date="2017-11" db="EMBL/GenBank/DDBJ databases">
        <title>Animal gut microbial communities from fecal samples from Wisconsin, USA.</title>
        <authorList>
            <person name="Neumann A."/>
        </authorList>
    </citation>
    <scope>NUCLEOTIDE SEQUENCE [LARGE SCALE GENOMIC DNA]</scope>
    <source>
        <strain evidence="1 2">UWS3</strain>
    </source>
</reference>
<dbReference type="EMBL" id="PGEX01000001">
    <property type="protein sequence ID" value="PJJ41688.1"/>
    <property type="molecule type" value="Genomic_DNA"/>
</dbReference>
<keyword evidence="2" id="KW-1185">Reference proteome</keyword>
<accession>A0A2M9A7Q6</accession>
<name>A0A2M9A7Q6_9BACT</name>
<protein>
    <submittedName>
        <fullName evidence="1">Uncharacterized protein</fullName>
    </submittedName>
</protein>
<gene>
    <name evidence="1" type="ORF">BGX16_1677</name>
</gene>
<comment type="caution">
    <text evidence="1">The sequence shown here is derived from an EMBL/GenBank/DDBJ whole genome shotgun (WGS) entry which is preliminary data.</text>
</comment>
<organism evidence="1 2">
    <name type="scientific">Hallerella succinigenes</name>
    <dbReference type="NCBI Taxonomy" id="1896222"/>
    <lineage>
        <taxon>Bacteria</taxon>
        <taxon>Pseudomonadati</taxon>
        <taxon>Fibrobacterota</taxon>
        <taxon>Fibrobacteria</taxon>
        <taxon>Fibrobacterales</taxon>
        <taxon>Fibrobacteraceae</taxon>
        <taxon>Hallerella</taxon>
    </lineage>
</organism>
<dbReference type="AlphaFoldDB" id="A0A2M9A7Q6"/>
<dbReference type="Proteomes" id="UP000231134">
    <property type="component" value="Unassembled WGS sequence"/>
</dbReference>
<sequence>MKIFLEVPGEIRKQLFLDSDTAKKAHYAEVLDNKEKFGDIWNVDELSVLVSRPLKSRPARITIGKN</sequence>
<proteinExistence type="predicted"/>